<organism evidence="2 3">
    <name type="scientific">Streptomyces liliiviolaceus</name>
    <dbReference type="NCBI Taxonomy" id="2823109"/>
    <lineage>
        <taxon>Bacteria</taxon>
        <taxon>Bacillati</taxon>
        <taxon>Actinomycetota</taxon>
        <taxon>Actinomycetes</taxon>
        <taxon>Kitasatosporales</taxon>
        <taxon>Streptomycetaceae</taxon>
        <taxon>Streptomyces</taxon>
    </lineage>
</organism>
<evidence type="ECO:0000256" key="1">
    <source>
        <dbReference type="SAM" id="SignalP"/>
    </source>
</evidence>
<dbReference type="EMBL" id="JAGPYQ010000001">
    <property type="protein sequence ID" value="MBQ0849454.1"/>
    <property type="molecule type" value="Genomic_DNA"/>
</dbReference>
<feature type="signal peptide" evidence="1">
    <location>
        <begin position="1"/>
        <end position="27"/>
    </location>
</feature>
<feature type="chain" id="PRO_5037191118" evidence="1">
    <location>
        <begin position="28"/>
        <end position="262"/>
    </location>
</feature>
<reference evidence="2 3" key="1">
    <citation type="submission" date="2021-04" db="EMBL/GenBank/DDBJ databases">
        <authorList>
            <person name="Tang X."/>
            <person name="Zhou X."/>
            <person name="Chen X."/>
            <person name="Cernava T."/>
            <person name="Zhang C."/>
        </authorList>
    </citation>
    <scope>NUCLEOTIDE SEQUENCE [LARGE SCALE GENOMIC DNA]</scope>
    <source>
        <strain evidence="2 3">BH-SS-21</strain>
    </source>
</reference>
<evidence type="ECO:0000313" key="3">
    <source>
        <dbReference type="Proteomes" id="UP000677413"/>
    </source>
</evidence>
<accession>A0A940XP35</accession>
<sequence>MYHRITVGSLVGAVALSTLMIPATAQADDSSGDIQITDVVVNGGKDIVLGTTDVKTFTIAVTATDDSGIKVGDTFPVLWHTRFPNGESYGLVIPEDIAGRCASKDSTTTTCTYTLKMNPRIDPQDNTTAGTWTVRAHVLANDGDYLTKDSAAKAKVLRNSRLTVNAAPEPVKKNKTITVTGALTRANWETYKYAGYTKQPVKLQFKKKGTSTYTTLKTVATDSKGNLKTTTKATADGYFRYAFAGTSTTPAVASAADYVDVQ</sequence>
<proteinExistence type="predicted"/>
<dbReference type="Proteomes" id="UP000677413">
    <property type="component" value="Unassembled WGS sequence"/>
</dbReference>
<keyword evidence="3" id="KW-1185">Reference proteome</keyword>
<evidence type="ECO:0000313" key="2">
    <source>
        <dbReference type="EMBL" id="MBQ0849454.1"/>
    </source>
</evidence>
<gene>
    <name evidence="2" type="ORF">J8N05_14730</name>
</gene>
<protein>
    <submittedName>
        <fullName evidence="2">Calcium-binding protein</fullName>
    </submittedName>
</protein>
<comment type="caution">
    <text evidence="2">The sequence shown here is derived from an EMBL/GenBank/DDBJ whole genome shotgun (WGS) entry which is preliminary data.</text>
</comment>
<dbReference type="AlphaFoldDB" id="A0A940XP35"/>
<keyword evidence="1" id="KW-0732">Signal</keyword>
<dbReference type="RefSeq" id="WP_210883134.1">
    <property type="nucleotide sequence ID" value="NZ_JAGPYQ010000001.1"/>
</dbReference>
<name>A0A940XP35_9ACTN</name>